<keyword evidence="3" id="KW-1185">Reference proteome</keyword>
<evidence type="ECO:0000256" key="1">
    <source>
        <dbReference type="SAM" id="MobiDB-lite"/>
    </source>
</evidence>
<gene>
    <name evidence="2" type="ORF">CCMP2556_LOCUS34578</name>
</gene>
<evidence type="ECO:0000313" key="2">
    <source>
        <dbReference type="EMBL" id="CAK9070316.1"/>
    </source>
</evidence>
<name>A0ABP0P2R2_9DINO</name>
<proteinExistence type="predicted"/>
<sequence>MTSERETQIPSWDGNARGWRRYTREALLRYKAGEQAEGARSPFGHVPTDFDHVNGTKHFLQRLVSSLLVRQTLPNAAATCQQYFSFRQEAMNSFLVREALGYSEFVEALLLLYEDKQGIKQREQNIDLPDKEPRSEHDDWWNYDYQDTELPPAPEDGLASAAAADTSPAERTTPDGGDGSVGASTPYRRPPTDGALQTLWDERFFISSRPRRLSPDLPSALALLPLPLASPDPRPEGSRQGCQCLFLLLIMKYPIHLKKNYHLWLLNLIHFHKAYDITTMKVENAEMIIKGLTLHWLNQHRQPECIVADSAKLPGAGIELFYPAEKE</sequence>
<feature type="region of interest" description="Disordered" evidence="1">
    <location>
        <begin position="144"/>
        <end position="194"/>
    </location>
</feature>
<protein>
    <submittedName>
        <fullName evidence="2">Uncharacterized protein</fullName>
    </submittedName>
</protein>
<dbReference type="EMBL" id="CAXAMN010022488">
    <property type="protein sequence ID" value="CAK9070316.1"/>
    <property type="molecule type" value="Genomic_DNA"/>
</dbReference>
<reference evidence="2 3" key="1">
    <citation type="submission" date="2024-02" db="EMBL/GenBank/DDBJ databases">
        <authorList>
            <person name="Chen Y."/>
            <person name="Shah S."/>
            <person name="Dougan E. K."/>
            <person name="Thang M."/>
            <person name="Chan C."/>
        </authorList>
    </citation>
    <scope>NUCLEOTIDE SEQUENCE [LARGE SCALE GENOMIC DNA]</scope>
</reference>
<feature type="compositionally biased region" description="Low complexity" evidence="1">
    <location>
        <begin position="155"/>
        <end position="170"/>
    </location>
</feature>
<evidence type="ECO:0000313" key="3">
    <source>
        <dbReference type="Proteomes" id="UP001642484"/>
    </source>
</evidence>
<accession>A0ABP0P2R2</accession>
<feature type="non-terminal residue" evidence="2">
    <location>
        <position position="327"/>
    </location>
</feature>
<dbReference type="Proteomes" id="UP001642484">
    <property type="component" value="Unassembled WGS sequence"/>
</dbReference>
<organism evidence="2 3">
    <name type="scientific">Durusdinium trenchii</name>
    <dbReference type="NCBI Taxonomy" id="1381693"/>
    <lineage>
        <taxon>Eukaryota</taxon>
        <taxon>Sar</taxon>
        <taxon>Alveolata</taxon>
        <taxon>Dinophyceae</taxon>
        <taxon>Suessiales</taxon>
        <taxon>Symbiodiniaceae</taxon>
        <taxon>Durusdinium</taxon>
    </lineage>
</organism>
<comment type="caution">
    <text evidence="2">The sequence shown here is derived from an EMBL/GenBank/DDBJ whole genome shotgun (WGS) entry which is preliminary data.</text>
</comment>